<feature type="domain" description="Activator of Hsp90 ATPase homologue 1/2-like C-terminal" evidence="2">
    <location>
        <begin position="18"/>
        <end position="140"/>
    </location>
</feature>
<protein>
    <submittedName>
        <fullName evidence="3">Uncharacterized conserved protein YndB, AHSA1/START domain</fullName>
    </submittedName>
</protein>
<proteinExistence type="inferred from homology"/>
<comment type="similarity">
    <text evidence="1">Belongs to the AHA1 family.</text>
</comment>
<dbReference type="InterPro" id="IPR023393">
    <property type="entry name" value="START-like_dom_sf"/>
</dbReference>
<sequence length="145" mass="16439">MTQPTKALPDIRHTIVLRAPIERVWKAVATAEGLAGWWMPNTFEPVAGRDFVLHAGPYGDSACRVTEIHPPHRLAFHWDTDWHVVFELRERPDGETELTLLHGGWAADKATRFGQPHTAVRDIMDGGWDKLIHEKLPAYVQQMSS</sequence>
<organism evidence="3 4">
    <name type="scientific">Alicyclobacillus macrosporangiidus</name>
    <dbReference type="NCBI Taxonomy" id="392015"/>
    <lineage>
        <taxon>Bacteria</taxon>
        <taxon>Bacillati</taxon>
        <taxon>Bacillota</taxon>
        <taxon>Bacilli</taxon>
        <taxon>Bacillales</taxon>
        <taxon>Alicyclobacillaceae</taxon>
        <taxon>Alicyclobacillus</taxon>
    </lineage>
</organism>
<dbReference type="OrthoDB" id="2355173at2"/>
<dbReference type="EMBL" id="FPBV01000004">
    <property type="protein sequence ID" value="SFU58951.1"/>
    <property type="molecule type" value="Genomic_DNA"/>
</dbReference>
<dbReference type="CDD" id="cd07814">
    <property type="entry name" value="SRPBCC_CalC_Aha1-like"/>
    <property type="match status" value="1"/>
</dbReference>
<dbReference type="STRING" id="392015.SAMN05421543_104144"/>
<evidence type="ECO:0000259" key="2">
    <source>
        <dbReference type="Pfam" id="PF08327"/>
    </source>
</evidence>
<evidence type="ECO:0000256" key="1">
    <source>
        <dbReference type="ARBA" id="ARBA00006817"/>
    </source>
</evidence>
<gene>
    <name evidence="3" type="ORF">SAMN05421543_104144</name>
</gene>
<dbReference type="AlphaFoldDB" id="A0A1I7HE56"/>
<name>A0A1I7HE56_9BACL</name>
<dbReference type="SUPFAM" id="SSF55961">
    <property type="entry name" value="Bet v1-like"/>
    <property type="match status" value="1"/>
</dbReference>
<dbReference type="Proteomes" id="UP000183508">
    <property type="component" value="Unassembled WGS sequence"/>
</dbReference>
<dbReference type="InterPro" id="IPR013538">
    <property type="entry name" value="ASHA1/2-like_C"/>
</dbReference>
<evidence type="ECO:0000313" key="4">
    <source>
        <dbReference type="Proteomes" id="UP000183508"/>
    </source>
</evidence>
<dbReference type="Pfam" id="PF08327">
    <property type="entry name" value="AHSA1"/>
    <property type="match status" value="1"/>
</dbReference>
<dbReference type="Gene3D" id="3.30.530.20">
    <property type="match status" value="1"/>
</dbReference>
<accession>A0A1I7HE56</accession>
<reference evidence="4" key="1">
    <citation type="submission" date="2016-10" db="EMBL/GenBank/DDBJ databases">
        <authorList>
            <person name="Varghese N."/>
        </authorList>
    </citation>
    <scope>NUCLEOTIDE SEQUENCE [LARGE SCALE GENOMIC DNA]</scope>
    <source>
        <strain evidence="4">DSM 17980</strain>
    </source>
</reference>
<dbReference type="RefSeq" id="WP_074950329.1">
    <property type="nucleotide sequence ID" value="NZ_FPBV01000004.1"/>
</dbReference>
<keyword evidence="4" id="KW-1185">Reference proteome</keyword>
<evidence type="ECO:0000313" key="3">
    <source>
        <dbReference type="EMBL" id="SFU58951.1"/>
    </source>
</evidence>